<accession>A0A316TQX4</accession>
<protein>
    <recommendedName>
        <fullName evidence="7">Phospholipid/glycerol acyltransferase domain-containing protein</fullName>
    </recommendedName>
</protein>
<keyword evidence="4" id="KW-0443">Lipid metabolism</keyword>
<evidence type="ECO:0000256" key="3">
    <source>
        <dbReference type="ARBA" id="ARBA00022679"/>
    </source>
</evidence>
<evidence type="ECO:0000256" key="6">
    <source>
        <dbReference type="SAM" id="Phobius"/>
    </source>
</evidence>
<feature type="transmembrane region" description="Helical" evidence="6">
    <location>
        <begin position="12"/>
        <end position="31"/>
    </location>
</feature>
<evidence type="ECO:0000256" key="4">
    <source>
        <dbReference type="ARBA" id="ARBA00023098"/>
    </source>
</evidence>
<feature type="transmembrane region" description="Helical" evidence="6">
    <location>
        <begin position="101"/>
        <end position="119"/>
    </location>
</feature>
<name>A0A316TQX4_9BACT</name>
<dbReference type="CDD" id="cd07989">
    <property type="entry name" value="LPLAT_AGPAT-like"/>
    <property type="match status" value="1"/>
</dbReference>
<organism evidence="8 9">
    <name type="scientific">Rhodohalobacter mucosus</name>
    <dbReference type="NCBI Taxonomy" id="2079485"/>
    <lineage>
        <taxon>Bacteria</taxon>
        <taxon>Pseudomonadati</taxon>
        <taxon>Balneolota</taxon>
        <taxon>Balneolia</taxon>
        <taxon>Balneolales</taxon>
        <taxon>Balneolaceae</taxon>
        <taxon>Rhodohalobacter</taxon>
    </lineage>
</organism>
<dbReference type="Proteomes" id="UP000245533">
    <property type="component" value="Unassembled WGS sequence"/>
</dbReference>
<keyword evidence="3" id="KW-0808">Transferase</keyword>
<dbReference type="GO" id="GO:0003841">
    <property type="term" value="F:1-acylglycerol-3-phosphate O-acyltransferase activity"/>
    <property type="evidence" value="ECO:0007669"/>
    <property type="project" value="TreeGrafter"/>
</dbReference>
<dbReference type="Pfam" id="PF01553">
    <property type="entry name" value="Acyltransferase"/>
    <property type="match status" value="1"/>
</dbReference>
<feature type="domain" description="Phospholipid/glycerol acyltransferase" evidence="7">
    <location>
        <begin position="72"/>
        <end position="184"/>
    </location>
</feature>
<dbReference type="RefSeq" id="WP_109646991.1">
    <property type="nucleotide sequence ID" value="NZ_QGGB01000007.1"/>
</dbReference>
<dbReference type="EMBL" id="QGGB01000007">
    <property type="protein sequence ID" value="PWN06198.1"/>
    <property type="molecule type" value="Genomic_DNA"/>
</dbReference>
<keyword evidence="6" id="KW-0812">Transmembrane</keyword>
<dbReference type="PANTHER" id="PTHR10434:SF64">
    <property type="entry name" value="1-ACYL-SN-GLYCEROL-3-PHOSPHATE ACYLTRANSFERASE-RELATED"/>
    <property type="match status" value="1"/>
</dbReference>
<dbReference type="AlphaFoldDB" id="A0A316TQX4"/>
<sequence>MRKFRSIFRVSLLIVFTMMTYLLYLVPYLFFRLAGFNYHPLRNLHMRTWSRGVSRILNIKINVEGKAPEPPFFLVSNHLSYIDIVPMFLNLKCTFVAKKEVRSWPVLGFMVATMGVIFVDRSRKRDVKRVNSILTNSLTRYQGVVVFPEGTTSGGEKILPFRPPLLEFPSTMEIPVYYASIRYETDTERGDLPAERSVCFYGARDPFHKHVMMLAANRRINCTMSFSDTPVTRKNRKELANELQERVSELFEPMESSKG</sequence>
<evidence type="ECO:0000256" key="2">
    <source>
        <dbReference type="ARBA" id="ARBA00022516"/>
    </source>
</evidence>
<evidence type="ECO:0000313" key="8">
    <source>
        <dbReference type="EMBL" id="PWN06198.1"/>
    </source>
</evidence>
<dbReference type="InterPro" id="IPR002123">
    <property type="entry name" value="Plipid/glycerol_acylTrfase"/>
</dbReference>
<dbReference type="OrthoDB" id="9803035at2"/>
<evidence type="ECO:0000256" key="1">
    <source>
        <dbReference type="ARBA" id="ARBA00005189"/>
    </source>
</evidence>
<keyword evidence="6" id="KW-0472">Membrane</keyword>
<dbReference type="PANTHER" id="PTHR10434">
    <property type="entry name" value="1-ACYL-SN-GLYCEROL-3-PHOSPHATE ACYLTRANSFERASE"/>
    <property type="match status" value="1"/>
</dbReference>
<dbReference type="SUPFAM" id="SSF69593">
    <property type="entry name" value="Glycerol-3-phosphate (1)-acyltransferase"/>
    <property type="match status" value="1"/>
</dbReference>
<dbReference type="GO" id="GO:0006654">
    <property type="term" value="P:phosphatidic acid biosynthetic process"/>
    <property type="evidence" value="ECO:0007669"/>
    <property type="project" value="TreeGrafter"/>
</dbReference>
<keyword evidence="5" id="KW-0012">Acyltransferase</keyword>
<gene>
    <name evidence="8" type="ORF">DDZ15_10200</name>
</gene>
<evidence type="ECO:0000259" key="7">
    <source>
        <dbReference type="SMART" id="SM00563"/>
    </source>
</evidence>
<evidence type="ECO:0000313" key="9">
    <source>
        <dbReference type="Proteomes" id="UP000245533"/>
    </source>
</evidence>
<proteinExistence type="predicted"/>
<comment type="pathway">
    <text evidence="1">Lipid metabolism.</text>
</comment>
<evidence type="ECO:0000256" key="5">
    <source>
        <dbReference type="ARBA" id="ARBA00023315"/>
    </source>
</evidence>
<keyword evidence="9" id="KW-1185">Reference proteome</keyword>
<comment type="caution">
    <text evidence="8">The sequence shown here is derived from an EMBL/GenBank/DDBJ whole genome shotgun (WGS) entry which is preliminary data.</text>
</comment>
<keyword evidence="6" id="KW-1133">Transmembrane helix</keyword>
<reference evidence="8 9" key="1">
    <citation type="submission" date="2018-05" db="EMBL/GenBank/DDBJ databases">
        <title>Rhodohalobacter halophilus gen. nov., sp. nov., a moderately halophilic member of the family Balneolaceae.</title>
        <authorList>
            <person name="Liu Z.-W."/>
        </authorList>
    </citation>
    <scope>NUCLEOTIDE SEQUENCE [LARGE SCALE GENOMIC DNA]</scope>
    <source>
        <strain evidence="8 9">8A47</strain>
    </source>
</reference>
<dbReference type="SMART" id="SM00563">
    <property type="entry name" value="PlsC"/>
    <property type="match status" value="1"/>
</dbReference>
<keyword evidence="2" id="KW-0444">Lipid biosynthesis</keyword>